<comment type="caution">
    <text evidence="3">The sequence shown here is derived from an EMBL/GenBank/DDBJ whole genome shotgun (WGS) entry which is preliminary data.</text>
</comment>
<feature type="transmembrane region" description="Helical" evidence="1">
    <location>
        <begin position="50"/>
        <end position="67"/>
    </location>
</feature>
<protein>
    <submittedName>
        <fullName evidence="3">Uncharacterized protein</fullName>
    </submittedName>
</protein>
<feature type="chain" id="PRO_5008898783" evidence="2">
    <location>
        <begin position="27"/>
        <end position="84"/>
    </location>
</feature>
<organism evidence="3 4">
    <name type="scientific">Ramazzottius varieornatus</name>
    <name type="common">Water bear</name>
    <name type="synonym">Tardigrade</name>
    <dbReference type="NCBI Taxonomy" id="947166"/>
    <lineage>
        <taxon>Eukaryota</taxon>
        <taxon>Metazoa</taxon>
        <taxon>Ecdysozoa</taxon>
        <taxon>Tardigrada</taxon>
        <taxon>Eutardigrada</taxon>
        <taxon>Parachela</taxon>
        <taxon>Hypsibioidea</taxon>
        <taxon>Ramazzottiidae</taxon>
        <taxon>Ramazzottius</taxon>
    </lineage>
</organism>
<keyword evidence="1" id="KW-1133">Transmembrane helix</keyword>
<feature type="signal peptide" evidence="2">
    <location>
        <begin position="1"/>
        <end position="26"/>
    </location>
</feature>
<proteinExistence type="predicted"/>
<evidence type="ECO:0000256" key="2">
    <source>
        <dbReference type="SAM" id="SignalP"/>
    </source>
</evidence>
<keyword evidence="1" id="KW-0812">Transmembrane</keyword>
<evidence type="ECO:0000256" key="1">
    <source>
        <dbReference type="SAM" id="Phobius"/>
    </source>
</evidence>
<keyword evidence="2" id="KW-0732">Signal</keyword>
<accession>A0A1D1VS74</accession>
<dbReference type="Proteomes" id="UP000186922">
    <property type="component" value="Unassembled WGS sequence"/>
</dbReference>
<name>A0A1D1VS74_RAMVA</name>
<gene>
    <name evidence="3" type="primary">RvY_14206-1</name>
    <name evidence="3" type="synonym">RvY_14206.1</name>
    <name evidence="3" type="ORF">RvY_14206</name>
</gene>
<dbReference type="EMBL" id="BDGG01000010">
    <property type="protein sequence ID" value="GAV03831.1"/>
    <property type="molecule type" value="Genomic_DNA"/>
</dbReference>
<sequence>MEGRSRVILLVVLTLSLSLIPEDCRAQFFGGFGPLPIGLPIPIGLPLPLPFGPFGPFGIPFGRFGLFGKRRKRQATHESKQRLR</sequence>
<keyword evidence="1" id="KW-0472">Membrane</keyword>
<reference evidence="3 4" key="1">
    <citation type="journal article" date="2016" name="Nat. Commun.">
        <title>Extremotolerant tardigrade genome and improved radiotolerance of human cultured cells by tardigrade-unique protein.</title>
        <authorList>
            <person name="Hashimoto T."/>
            <person name="Horikawa D.D."/>
            <person name="Saito Y."/>
            <person name="Kuwahara H."/>
            <person name="Kozuka-Hata H."/>
            <person name="Shin-I T."/>
            <person name="Minakuchi Y."/>
            <person name="Ohishi K."/>
            <person name="Motoyama A."/>
            <person name="Aizu T."/>
            <person name="Enomoto A."/>
            <person name="Kondo K."/>
            <person name="Tanaka S."/>
            <person name="Hara Y."/>
            <person name="Koshikawa S."/>
            <person name="Sagara H."/>
            <person name="Miura T."/>
            <person name="Yokobori S."/>
            <person name="Miyagawa K."/>
            <person name="Suzuki Y."/>
            <person name="Kubo T."/>
            <person name="Oyama M."/>
            <person name="Kohara Y."/>
            <person name="Fujiyama A."/>
            <person name="Arakawa K."/>
            <person name="Katayama T."/>
            <person name="Toyoda A."/>
            <person name="Kunieda T."/>
        </authorList>
    </citation>
    <scope>NUCLEOTIDE SEQUENCE [LARGE SCALE GENOMIC DNA]</scope>
    <source>
        <strain evidence="3 4">YOKOZUNA-1</strain>
    </source>
</reference>
<dbReference type="AlphaFoldDB" id="A0A1D1VS74"/>
<keyword evidence="4" id="KW-1185">Reference proteome</keyword>
<evidence type="ECO:0000313" key="4">
    <source>
        <dbReference type="Proteomes" id="UP000186922"/>
    </source>
</evidence>
<evidence type="ECO:0000313" key="3">
    <source>
        <dbReference type="EMBL" id="GAV03831.1"/>
    </source>
</evidence>